<evidence type="ECO:0000313" key="2">
    <source>
        <dbReference type="Proteomes" id="UP000236161"/>
    </source>
</evidence>
<organism evidence="1 2">
    <name type="scientific">Apostasia shenzhenica</name>
    <dbReference type="NCBI Taxonomy" id="1088818"/>
    <lineage>
        <taxon>Eukaryota</taxon>
        <taxon>Viridiplantae</taxon>
        <taxon>Streptophyta</taxon>
        <taxon>Embryophyta</taxon>
        <taxon>Tracheophyta</taxon>
        <taxon>Spermatophyta</taxon>
        <taxon>Magnoliopsida</taxon>
        <taxon>Liliopsida</taxon>
        <taxon>Asparagales</taxon>
        <taxon>Orchidaceae</taxon>
        <taxon>Apostasioideae</taxon>
        <taxon>Apostasia</taxon>
    </lineage>
</organism>
<dbReference type="EMBL" id="KZ452014">
    <property type="protein sequence ID" value="PKA51088.1"/>
    <property type="molecule type" value="Genomic_DNA"/>
</dbReference>
<dbReference type="AlphaFoldDB" id="A0A2I0A6C0"/>
<sequence length="142" mass="15978">MRYDSSRQKTVKMDIDTLNYINIKCAVEKICTWLKGKAFEMDYHLSHTSLKQYKLIVGDNEVLEMVSMAGAMAKGEVVVSTKELEGLKPLSSWIYSKLCAVELVDNWRGLRTVDEDGKLRIGEGGAQLMETGNRESARVARS</sequence>
<protein>
    <submittedName>
        <fullName evidence="1">Uncharacterized protein</fullName>
    </submittedName>
</protein>
<gene>
    <name evidence="1" type="ORF">AXF42_Ash010528</name>
</gene>
<accession>A0A2I0A6C0</accession>
<name>A0A2I0A6C0_9ASPA</name>
<reference evidence="1 2" key="1">
    <citation type="journal article" date="2017" name="Nature">
        <title>The Apostasia genome and the evolution of orchids.</title>
        <authorList>
            <person name="Zhang G.Q."/>
            <person name="Liu K.W."/>
            <person name="Li Z."/>
            <person name="Lohaus R."/>
            <person name="Hsiao Y.Y."/>
            <person name="Niu S.C."/>
            <person name="Wang J.Y."/>
            <person name="Lin Y.C."/>
            <person name="Xu Q."/>
            <person name="Chen L.J."/>
            <person name="Yoshida K."/>
            <person name="Fujiwara S."/>
            <person name="Wang Z.W."/>
            <person name="Zhang Y.Q."/>
            <person name="Mitsuda N."/>
            <person name="Wang M."/>
            <person name="Liu G.H."/>
            <person name="Pecoraro L."/>
            <person name="Huang H.X."/>
            <person name="Xiao X.J."/>
            <person name="Lin M."/>
            <person name="Wu X.Y."/>
            <person name="Wu W.L."/>
            <person name="Chen Y.Y."/>
            <person name="Chang S.B."/>
            <person name="Sakamoto S."/>
            <person name="Ohme-Takagi M."/>
            <person name="Yagi M."/>
            <person name="Zeng S.J."/>
            <person name="Shen C.Y."/>
            <person name="Yeh C.M."/>
            <person name="Luo Y.B."/>
            <person name="Tsai W.C."/>
            <person name="Van de Peer Y."/>
            <person name="Liu Z.J."/>
        </authorList>
    </citation>
    <scope>NUCLEOTIDE SEQUENCE [LARGE SCALE GENOMIC DNA]</scope>
    <source>
        <strain evidence="2">cv. Shenzhen</strain>
        <tissue evidence="1">Stem</tissue>
    </source>
</reference>
<keyword evidence="2" id="KW-1185">Reference proteome</keyword>
<proteinExistence type="predicted"/>
<evidence type="ECO:0000313" key="1">
    <source>
        <dbReference type="EMBL" id="PKA51088.1"/>
    </source>
</evidence>
<dbReference type="Proteomes" id="UP000236161">
    <property type="component" value="Unassembled WGS sequence"/>
</dbReference>